<accession>A0A432YWS7</accession>
<proteinExistence type="predicted"/>
<evidence type="ECO:0000259" key="1">
    <source>
        <dbReference type="Pfam" id="PF01863"/>
    </source>
</evidence>
<dbReference type="Gene3D" id="3.30.2010.10">
    <property type="entry name" value="Metalloproteases ('zincins'), catalytic domain"/>
    <property type="match status" value="1"/>
</dbReference>
<dbReference type="AlphaFoldDB" id="A0A432YWS7"/>
<dbReference type="RefSeq" id="WP_126751424.1">
    <property type="nucleotide sequence ID" value="NZ_JBHUMT010000016.1"/>
</dbReference>
<dbReference type="CDD" id="cd07344">
    <property type="entry name" value="M48_yhfN_like"/>
    <property type="match status" value="1"/>
</dbReference>
<dbReference type="Proteomes" id="UP000288361">
    <property type="component" value="Unassembled WGS sequence"/>
</dbReference>
<evidence type="ECO:0000313" key="3">
    <source>
        <dbReference type="Proteomes" id="UP000288361"/>
    </source>
</evidence>
<dbReference type="PANTHER" id="PTHR30399">
    <property type="entry name" value="UNCHARACTERIZED PROTEIN YGJP"/>
    <property type="match status" value="1"/>
</dbReference>
<dbReference type="InterPro" id="IPR053136">
    <property type="entry name" value="UTP_pyrophosphatase-like"/>
</dbReference>
<gene>
    <name evidence="2" type="ORF">CWI73_02670</name>
</gene>
<dbReference type="Pfam" id="PF01863">
    <property type="entry name" value="YgjP-like"/>
    <property type="match status" value="1"/>
</dbReference>
<protein>
    <submittedName>
        <fullName evidence="2">M48 family peptidase</fullName>
    </submittedName>
</protein>
<reference evidence="2 3" key="1">
    <citation type="journal article" date="2011" name="Front. Microbiol.">
        <title>Genomic signatures of strain selection and enhancement in Bacillus atrophaeus var. globigii, a historical biowarfare simulant.</title>
        <authorList>
            <person name="Gibbons H.S."/>
            <person name="Broomall S.M."/>
            <person name="McNew L.A."/>
            <person name="Daligault H."/>
            <person name="Chapman C."/>
            <person name="Bruce D."/>
            <person name="Karavis M."/>
            <person name="Krepps M."/>
            <person name="McGregor P.A."/>
            <person name="Hong C."/>
            <person name="Park K.H."/>
            <person name="Akmal A."/>
            <person name="Feldman A."/>
            <person name="Lin J.S."/>
            <person name="Chang W.E."/>
            <person name="Higgs B.W."/>
            <person name="Demirev P."/>
            <person name="Lindquist J."/>
            <person name="Liem A."/>
            <person name="Fochler E."/>
            <person name="Read T.D."/>
            <person name="Tapia R."/>
            <person name="Johnson S."/>
            <person name="Bishop-Lilly K.A."/>
            <person name="Detter C."/>
            <person name="Han C."/>
            <person name="Sozhamannan S."/>
            <person name="Rosenzweig C.N."/>
            <person name="Skowronski E.W."/>
        </authorList>
    </citation>
    <scope>NUCLEOTIDE SEQUENCE [LARGE SCALE GENOMIC DNA]</scope>
    <source>
        <strain evidence="2 3">TPS4-2</strain>
    </source>
</reference>
<name>A0A432YWS7_9GAMM</name>
<dbReference type="PANTHER" id="PTHR30399:SF1">
    <property type="entry name" value="UTP PYROPHOSPHATASE"/>
    <property type="match status" value="1"/>
</dbReference>
<organism evidence="2 3">
    <name type="scientific">Idiomarina piscisalsi</name>
    <dbReference type="NCBI Taxonomy" id="1096243"/>
    <lineage>
        <taxon>Bacteria</taxon>
        <taxon>Pseudomonadati</taxon>
        <taxon>Pseudomonadota</taxon>
        <taxon>Gammaproteobacteria</taxon>
        <taxon>Alteromonadales</taxon>
        <taxon>Idiomarinaceae</taxon>
        <taxon>Idiomarina</taxon>
    </lineage>
</organism>
<feature type="domain" description="YgjP-like metallopeptidase" evidence="1">
    <location>
        <begin position="16"/>
        <end position="230"/>
    </location>
</feature>
<sequence length="230" mass="27401">MYVGDCKVEITRKRIKHLYLRIKEPGCVHVSAPKHWPGDYIQSVIEARSEWIKEQQQKLLQRQETTPRTQSYEDHAEIVVEGQSYCLKAVRKSAFPQLSAVTLCRETKTLTLSMSDPSNLEARKKQLDRWLRAQLKERIAQLLEHWQPIMGVAASDFGVRKMKTRWGSCNIRTHKIWLNFDLMSKAAESLEYVVVHELTHLYERYHNKRFYRLMDKYLPDWRERKQRLNS</sequence>
<dbReference type="EMBL" id="PIQA01000001">
    <property type="protein sequence ID" value="RUO67778.1"/>
    <property type="molecule type" value="Genomic_DNA"/>
</dbReference>
<comment type="caution">
    <text evidence="2">The sequence shown here is derived from an EMBL/GenBank/DDBJ whole genome shotgun (WGS) entry which is preliminary data.</text>
</comment>
<evidence type="ECO:0000313" key="2">
    <source>
        <dbReference type="EMBL" id="RUO67778.1"/>
    </source>
</evidence>
<dbReference type="InterPro" id="IPR002725">
    <property type="entry name" value="YgjP-like_metallopeptidase"/>
</dbReference>